<protein>
    <submittedName>
        <fullName evidence="4">Uncharacterized protein</fullName>
    </submittedName>
</protein>
<evidence type="ECO:0000256" key="2">
    <source>
        <dbReference type="SAM" id="SignalP"/>
    </source>
</evidence>
<feature type="chain" id="PRO_5036872884" evidence="2">
    <location>
        <begin position="19"/>
        <end position="306"/>
    </location>
</feature>
<feature type="compositionally biased region" description="Acidic residues" evidence="1">
    <location>
        <begin position="246"/>
        <end position="256"/>
    </location>
</feature>
<dbReference type="WBParaSite" id="PSAMB.scaffold15349size1605.g36480.t1">
    <property type="protein sequence ID" value="PSAMB.scaffold15349size1605.g36480.t1"/>
    <property type="gene ID" value="PSAMB.scaffold15349size1605.g36480"/>
</dbReference>
<sequence length="306" mass="33672">MQLGQGWSHVISMHQVLLLRLRPFLCQIRLHQNEQFMQRIPADAFPSWAVDIVNSGAFITGIWAYWKDTFSVPSYDTSVADALILIDVNGNSRDTQRHFVSSPSYFFFPWEFEANNLRNERREMAAETSDDKALESIIAVLAAVAIERENATVAAAVVGAEVKEENETAVVQEEAGIDEKAISIKEETTDTSADDVITIDDSINDSNDNAIDTVEKVDHVNSLGEEYSSKQSDVVENVDGEVMGELDDTQSTEENTDLSLTSPTAVDREEPSCTSLSDLQQVDSAPSTDAIISTDQPDSETVQDTG</sequence>
<accession>A0A914V4H6</accession>
<name>A0A914V4H6_9BILA</name>
<organism evidence="3 4">
    <name type="scientific">Plectus sambesii</name>
    <dbReference type="NCBI Taxonomy" id="2011161"/>
    <lineage>
        <taxon>Eukaryota</taxon>
        <taxon>Metazoa</taxon>
        <taxon>Ecdysozoa</taxon>
        <taxon>Nematoda</taxon>
        <taxon>Chromadorea</taxon>
        <taxon>Plectida</taxon>
        <taxon>Plectina</taxon>
        <taxon>Plectoidea</taxon>
        <taxon>Plectidae</taxon>
        <taxon>Plectus</taxon>
    </lineage>
</organism>
<keyword evidence="2" id="KW-0732">Signal</keyword>
<dbReference type="Proteomes" id="UP000887566">
    <property type="component" value="Unplaced"/>
</dbReference>
<keyword evidence="3" id="KW-1185">Reference proteome</keyword>
<dbReference type="AlphaFoldDB" id="A0A914V4H6"/>
<feature type="compositionally biased region" description="Polar residues" evidence="1">
    <location>
        <begin position="272"/>
        <end position="306"/>
    </location>
</feature>
<evidence type="ECO:0000313" key="3">
    <source>
        <dbReference type="Proteomes" id="UP000887566"/>
    </source>
</evidence>
<evidence type="ECO:0000256" key="1">
    <source>
        <dbReference type="SAM" id="MobiDB-lite"/>
    </source>
</evidence>
<feature type="signal peptide" evidence="2">
    <location>
        <begin position="1"/>
        <end position="18"/>
    </location>
</feature>
<reference evidence="4" key="1">
    <citation type="submission" date="2022-11" db="UniProtKB">
        <authorList>
            <consortium name="WormBaseParasite"/>
        </authorList>
    </citation>
    <scope>IDENTIFICATION</scope>
</reference>
<feature type="region of interest" description="Disordered" evidence="1">
    <location>
        <begin position="246"/>
        <end position="306"/>
    </location>
</feature>
<evidence type="ECO:0000313" key="4">
    <source>
        <dbReference type="WBParaSite" id="PSAMB.scaffold15349size1605.g36480.t1"/>
    </source>
</evidence>
<proteinExistence type="predicted"/>